<evidence type="ECO:0000313" key="1">
    <source>
        <dbReference type="EMBL" id="OAT28345.1"/>
    </source>
</evidence>
<dbReference type="EMBL" id="LXEQ01000031">
    <property type="protein sequence ID" value="OAT28345.1"/>
    <property type="molecule type" value="Genomic_DNA"/>
</dbReference>
<sequence length="38" mass="4498">MTHFTFILKNNKHAINILTGYKGYTARLKKKMKKTAMR</sequence>
<evidence type="ECO:0000313" key="2">
    <source>
        <dbReference type="Proteomes" id="UP000078407"/>
    </source>
</evidence>
<comment type="caution">
    <text evidence="1">The sequence shown here is derived from an EMBL/GenBank/DDBJ whole genome shotgun (WGS) entry which is preliminary data.</text>
</comment>
<name>A0ABX2W9C6_9ENTR</name>
<dbReference type="Proteomes" id="UP000078407">
    <property type="component" value="Unassembled WGS sequence"/>
</dbReference>
<organism evidence="1 2">
    <name type="scientific">Buttiauxella ferragutiae ATCC 51602</name>
    <dbReference type="NCBI Taxonomy" id="1354252"/>
    <lineage>
        <taxon>Bacteria</taxon>
        <taxon>Pseudomonadati</taxon>
        <taxon>Pseudomonadota</taxon>
        <taxon>Gammaproteobacteria</taxon>
        <taxon>Enterobacterales</taxon>
        <taxon>Enterobacteriaceae</taxon>
        <taxon>Buttiauxella</taxon>
    </lineage>
</organism>
<gene>
    <name evidence="1" type="ORF">M976_01876</name>
</gene>
<reference evidence="1 2" key="1">
    <citation type="submission" date="2016-04" db="EMBL/GenBank/DDBJ databases">
        <title>ATOL: Assembling a taxonomically balanced genome-scale reconstruction of the evolutionary history of the Enterobacteriaceae.</title>
        <authorList>
            <person name="Plunkett G.III."/>
            <person name="Neeno-Eckwall E.C."/>
            <person name="Glasner J.D."/>
            <person name="Perna N.T."/>
        </authorList>
    </citation>
    <scope>NUCLEOTIDE SEQUENCE [LARGE SCALE GENOMIC DNA]</scope>
    <source>
        <strain evidence="1 2">ATCC 51602</strain>
    </source>
</reference>
<proteinExistence type="predicted"/>
<protein>
    <submittedName>
        <fullName evidence="1">Uncharacterized protein</fullName>
    </submittedName>
</protein>
<keyword evidence="2" id="KW-1185">Reference proteome</keyword>
<accession>A0ABX2W9C6</accession>